<protein>
    <recommendedName>
        <fullName evidence="3">Beta-glucuronidase</fullName>
        <ecNumber evidence="2">3.2.1.31</ecNumber>
    </recommendedName>
</protein>
<evidence type="ECO:0000256" key="1">
    <source>
        <dbReference type="ARBA" id="ARBA00007401"/>
    </source>
</evidence>
<dbReference type="GO" id="GO:0030246">
    <property type="term" value="F:carbohydrate binding"/>
    <property type="evidence" value="ECO:0007669"/>
    <property type="project" value="TreeGrafter"/>
</dbReference>
<evidence type="ECO:0000256" key="6">
    <source>
        <dbReference type="RuleBase" id="RU361154"/>
    </source>
</evidence>
<dbReference type="InterPro" id="IPR013783">
    <property type="entry name" value="Ig-like_fold"/>
</dbReference>
<evidence type="ECO:0000256" key="5">
    <source>
        <dbReference type="ARBA" id="ARBA00023295"/>
    </source>
</evidence>
<dbReference type="Pfam" id="PF02837">
    <property type="entry name" value="Glyco_hydro_2_N"/>
    <property type="match status" value="1"/>
</dbReference>
<evidence type="ECO:0000256" key="4">
    <source>
        <dbReference type="ARBA" id="ARBA00022801"/>
    </source>
</evidence>
<dbReference type="Pfam" id="PF02836">
    <property type="entry name" value="Glyco_hydro_2_C"/>
    <property type="match status" value="1"/>
</dbReference>
<dbReference type="Gene3D" id="2.60.40.10">
    <property type="entry name" value="Immunoglobulins"/>
    <property type="match status" value="1"/>
</dbReference>
<dbReference type="PANTHER" id="PTHR10066:SF67">
    <property type="entry name" value="BETA-GLUCURONIDASE"/>
    <property type="match status" value="1"/>
</dbReference>
<dbReference type="Gene3D" id="2.60.120.260">
    <property type="entry name" value="Galactose-binding domain-like"/>
    <property type="match status" value="1"/>
</dbReference>
<dbReference type="InterPro" id="IPR006103">
    <property type="entry name" value="Glyco_hydro_2_cat"/>
</dbReference>
<reference evidence="10" key="2">
    <citation type="submission" date="2021-04" db="EMBL/GenBank/DDBJ databases">
        <authorList>
            <person name="Gilroy R."/>
        </authorList>
    </citation>
    <scope>NUCLEOTIDE SEQUENCE</scope>
    <source>
        <strain evidence="10">USAMLcec2-132</strain>
    </source>
</reference>
<dbReference type="InterPro" id="IPR017853">
    <property type="entry name" value="GH"/>
</dbReference>
<dbReference type="GO" id="GO:0004566">
    <property type="term" value="F:beta-glucuronidase activity"/>
    <property type="evidence" value="ECO:0007669"/>
    <property type="project" value="UniProtKB-EC"/>
</dbReference>
<dbReference type="InterPro" id="IPR006102">
    <property type="entry name" value="Ig-like_GH2"/>
</dbReference>
<dbReference type="EC" id="3.2.1.31" evidence="2"/>
<evidence type="ECO:0000256" key="3">
    <source>
        <dbReference type="ARBA" id="ARBA00016205"/>
    </source>
</evidence>
<feature type="domain" description="Glycosyl hydrolases family 2 sugar binding" evidence="9">
    <location>
        <begin position="42"/>
        <end position="145"/>
    </location>
</feature>
<gene>
    <name evidence="10" type="ORF">H9761_11900</name>
</gene>
<dbReference type="SUPFAM" id="SSF49303">
    <property type="entry name" value="beta-Galactosidase/glucuronidase domain"/>
    <property type="match status" value="1"/>
</dbReference>
<dbReference type="GO" id="GO:0005975">
    <property type="term" value="P:carbohydrate metabolic process"/>
    <property type="evidence" value="ECO:0007669"/>
    <property type="project" value="InterPro"/>
</dbReference>
<proteinExistence type="inferred from homology"/>
<dbReference type="InterPro" id="IPR008979">
    <property type="entry name" value="Galactose-bd-like_sf"/>
</dbReference>
<dbReference type="InterPro" id="IPR023230">
    <property type="entry name" value="Glyco_hydro_2_CS"/>
</dbReference>
<dbReference type="InterPro" id="IPR036156">
    <property type="entry name" value="Beta-gal/glucu_dom_sf"/>
</dbReference>
<dbReference type="PROSITE" id="PS00719">
    <property type="entry name" value="GLYCOSYL_HYDROL_F2_1"/>
    <property type="match status" value="1"/>
</dbReference>
<feature type="domain" description="Glycoside hydrolase family 2 immunoglobulin-like beta-sandwich" evidence="7">
    <location>
        <begin position="148"/>
        <end position="270"/>
    </location>
</feature>
<keyword evidence="4 6" id="KW-0378">Hydrolase</keyword>
<dbReference type="SUPFAM" id="SSF51445">
    <property type="entry name" value="(Trans)glycosidases"/>
    <property type="match status" value="1"/>
</dbReference>
<comment type="caution">
    <text evidence="10">The sequence shown here is derived from an EMBL/GenBank/DDBJ whole genome shotgun (WGS) entry which is preliminary data.</text>
</comment>
<keyword evidence="5 6" id="KW-0326">Glycosidase</keyword>
<evidence type="ECO:0000256" key="2">
    <source>
        <dbReference type="ARBA" id="ARBA00012761"/>
    </source>
</evidence>
<evidence type="ECO:0000259" key="7">
    <source>
        <dbReference type="Pfam" id="PF00703"/>
    </source>
</evidence>
<dbReference type="InterPro" id="IPR006101">
    <property type="entry name" value="Glyco_hydro_2"/>
</dbReference>
<evidence type="ECO:0000259" key="8">
    <source>
        <dbReference type="Pfam" id="PF02836"/>
    </source>
</evidence>
<comment type="similarity">
    <text evidence="1 6">Belongs to the glycosyl hydrolase 2 family.</text>
</comment>
<evidence type="ECO:0000313" key="11">
    <source>
        <dbReference type="Proteomes" id="UP000823891"/>
    </source>
</evidence>
<reference evidence="10" key="1">
    <citation type="journal article" date="2021" name="PeerJ">
        <title>Extensive microbial diversity within the chicken gut microbiome revealed by metagenomics and culture.</title>
        <authorList>
            <person name="Gilroy R."/>
            <person name="Ravi A."/>
            <person name="Getino M."/>
            <person name="Pursley I."/>
            <person name="Horton D.L."/>
            <person name="Alikhan N.F."/>
            <person name="Baker D."/>
            <person name="Gharbi K."/>
            <person name="Hall N."/>
            <person name="Watson M."/>
            <person name="Adriaenssens E.M."/>
            <person name="Foster-Nyarko E."/>
            <person name="Jarju S."/>
            <person name="Secka A."/>
            <person name="Antonio M."/>
            <person name="Oren A."/>
            <person name="Chaudhuri R.R."/>
            <person name="La Ragione R."/>
            <person name="Hildebrand F."/>
            <person name="Pallen M.J."/>
        </authorList>
    </citation>
    <scope>NUCLEOTIDE SEQUENCE</scope>
    <source>
        <strain evidence="10">USAMLcec2-132</strain>
    </source>
</reference>
<organism evidence="10 11">
    <name type="scientific">Candidatus Eisenbergiella merdavium</name>
    <dbReference type="NCBI Taxonomy" id="2838551"/>
    <lineage>
        <taxon>Bacteria</taxon>
        <taxon>Bacillati</taxon>
        <taxon>Bacillota</taxon>
        <taxon>Clostridia</taxon>
        <taxon>Lachnospirales</taxon>
        <taxon>Lachnospiraceae</taxon>
        <taxon>Eisenbergiella</taxon>
    </lineage>
</organism>
<dbReference type="InterPro" id="IPR006104">
    <property type="entry name" value="Glyco_hydro_2_N"/>
</dbReference>
<dbReference type="EMBL" id="DWWS01000043">
    <property type="protein sequence ID" value="HJC24394.1"/>
    <property type="molecule type" value="Genomic_DNA"/>
</dbReference>
<evidence type="ECO:0000259" key="9">
    <source>
        <dbReference type="Pfam" id="PF02837"/>
    </source>
</evidence>
<name>A0A9D2NIK2_9FIRM</name>
<evidence type="ECO:0000313" key="10">
    <source>
        <dbReference type="EMBL" id="HJC24394.1"/>
    </source>
</evidence>
<dbReference type="Gene3D" id="3.20.20.80">
    <property type="entry name" value="Glycosidases"/>
    <property type="match status" value="1"/>
</dbReference>
<accession>A0A9D2NIK2</accession>
<feature type="domain" description="Glycoside hydrolase family 2 catalytic" evidence="8">
    <location>
        <begin position="272"/>
        <end position="570"/>
    </location>
</feature>
<dbReference type="Proteomes" id="UP000823891">
    <property type="component" value="Unassembled WGS sequence"/>
</dbReference>
<dbReference type="PRINTS" id="PR00132">
    <property type="entry name" value="GLHYDRLASE2"/>
</dbReference>
<dbReference type="AlphaFoldDB" id="A0A9D2NIK2"/>
<dbReference type="Pfam" id="PF00703">
    <property type="entry name" value="Glyco_hydro_2"/>
    <property type="match status" value="1"/>
</dbReference>
<dbReference type="GO" id="GO:0019391">
    <property type="term" value="P:glucuronoside catabolic process"/>
    <property type="evidence" value="ECO:0007669"/>
    <property type="project" value="TreeGrafter"/>
</dbReference>
<sequence length="574" mass="65292">MLRLFQQHELRKGKELNGMWDFVREDTGKAYRLPVPGCWEQHPDMLAYRGQGAYRTKLAVEQDTCLRLEFKGVSHTARVFLDGEAVTEHYNAFTPFAAVIPGVKAGEHELTVQVDNSFGEHSALHIPNDYYTYGGITRGVCMEEIPEVYIERVHFTPQYRDGVWRGRTEVTVRSTGRSVGSSVNGSVSSIDSSVSCGKTAFCVSGWLGENAMMEMAGEVEPGGETILTTEQEFAGITPWTPEEPALYLLKTRLSVDGKEIDDCIERVGFRTVSVKGGHILLNDSRIFMKGFNRHEDHGMCGCAIPLQLMAQDLDLMRDMGANAVRTCHYPNDELFLDLCDERGILVWEENHARGLDLEHMMNPNFDRQCEDCIREMIENHYNHPSIVIWGILNECASETEEGRKKYAAQYAQIRRMDQSRPTTSATCRHFTDICLDLPDVVSFNMYSGWYQDVPVKERHEQEMDWIASAGGAGKPVIVSEFGAAAIYGCRDRSRCKWSEERQADIIRENLEVYQKDPRLSGAFIWQFADCRVTEEGGWFATRARSHNNKGVVDEYRRPKIAYDTVKEFFENWNG</sequence>
<dbReference type="PANTHER" id="PTHR10066">
    <property type="entry name" value="BETA-GLUCURONIDASE"/>
    <property type="match status" value="1"/>
</dbReference>
<dbReference type="SUPFAM" id="SSF49785">
    <property type="entry name" value="Galactose-binding domain-like"/>
    <property type="match status" value="1"/>
</dbReference>